<evidence type="ECO:0000256" key="5">
    <source>
        <dbReference type="ARBA" id="ARBA00022643"/>
    </source>
</evidence>
<dbReference type="SUPFAM" id="SSF51412">
    <property type="entry name" value="Inosine monophosphate dehydrogenase (IMPDH)"/>
    <property type="match status" value="1"/>
</dbReference>
<dbReference type="PANTHER" id="PTHR42747:SF3">
    <property type="entry name" value="NITRONATE MONOOXYGENASE-RELATED"/>
    <property type="match status" value="1"/>
</dbReference>
<keyword evidence="6" id="KW-0547">Nucleotide-binding</keyword>
<keyword evidence="3" id="KW-0216">Detoxification</keyword>
<evidence type="ECO:0000256" key="3">
    <source>
        <dbReference type="ARBA" id="ARBA00022575"/>
    </source>
</evidence>
<sequence>MLFQQLLGSDIPIVQAPMAGIGGAKLAVAVSQAGGLGSIPCGMLSADQAVAALAAFRRQTDAPCNLNFFCHPMPSPNPQQREQWQQALLPYYRTFGLSINNDTGTLRQPFSNAIADALEDNPPEIVSFHFGLPENALLDRVKRWGSKILSTATTVEEGRWLENKGADAVIAQGAEAGGHRGMFISDDIASQIGILPLTSQLIDALSVPVIAAGGIGHGRDIHALMQLGAVGVQIGTAYMLCDEADTRPIHRELLQQEGILTAITNVFSGKPARGMRNQLMKDLGDICDRVPDFPYASADLGPLRAAAEARSLGDFTPLWSGQNRSGCQAVSATQLTENLWLQATASATAT</sequence>
<dbReference type="Gene3D" id="3.20.20.70">
    <property type="entry name" value="Aldolase class I"/>
    <property type="match status" value="1"/>
</dbReference>
<dbReference type="InterPro" id="IPR004136">
    <property type="entry name" value="NMO"/>
</dbReference>
<evidence type="ECO:0000313" key="12">
    <source>
        <dbReference type="EMBL" id="CAA0110080.1"/>
    </source>
</evidence>
<gene>
    <name evidence="12" type="ORF">DPBNPPHM_01346</name>
</gene>
<dbReference type="PANTHER" id="PTHR42747">
    <property type="entry name" value="NITRONATE MONOOXYGENASE-RELATED"/>
    <property type="match status" value="1"/>
</dbReference>
<comment type="catalytic activity">
    <reaction evidence="10">
        <text>3 propionate 3-nitronate + 3 O2 + H2O = 3 3-oxopropanoate + 2 nitrate + nitrite + H2O2 + 3 H(+)</text>
        <dbReference type="Rhea" id="RHEA:57332"/>
        <dbReference type="ChEBI" id="CHEBI:15377"/>
        <dbReference type="ChEBI" id="CHEBI:15378"/>
        <dbReference type="ChEBI" id="CHEBI:15379"/>
        <dbReference type="ChEBI" id="CHEBI:16240"/>
        <dbReference type="ChEBI" id="CHEBI:16301"/>
        <dbReference type="ChEBI" id="CHEBI:17632"/>
        <dbReference type="ChEBI" id="CHEBI:33190"/>
        <dbReference type="ChEBI" id="CHEBI:136067"/>
    </reaction>
</comment>
<keyword evidence="5" id="KW-0288">FMN</keyword>
<reference evidence="12 13" key="1">
    <citation type="submission" date="2019-11" db="EMBL/GenBank/DDBJ databases">
        <authorList>
            <person name="Holert J."/>
        </authorList>
    </citation>
    <scope>NUCLEOTIDE SEQUENCE [LARGE SCALE GENOMIC DNA]</scope>
    <source>
        <strain evidence="12">BC5_2</strain>
    </source>
</reference>
<evidence type="ECO:0000256" key="2">
    <source>
        <dbReference type="ARBA" id="ARBA00009881"/>
    </source>
</evidence>
<keyword evidence="8 12" id="KW-0503">Monooxygenase</keyword>
<accession>A0A5S9PYB1</accession>
<dbReference type="FunFam" id="3.20.20.70:FF:000154">
    <property type="entry name" value="Probable nitronate monooxygenase"/>
    <property type="match status" value="1"/>
</dbReference>
<evidence type="ECO:0000256" key="9">
    <source>
        <dbReference type="ARBA" id="ARBA00031155"/>
    </source>
</evidence>
<evidence type="ECO:0000313" key="13">
    <source>
        <dbReference type="Proteomes" id="UP000434580"/>
    </source>
</evidence>
<dbReference type="InterPro" id="IPR013785">
    <property type="entry name" value="Aldolase_TIM"/>
</dbReference>
<evidence type="ECO:0000256" key="1">
    <source>
        <dbReference type="ARBA" id="ARBA00001917"/>
    </source>
</evidence>
<dbReference type="EMBL" id="CACSII010000016">
    <property type="protein sequence ID" value="CAA0110080.1"/>
    <property type="molecule type" value="Genomic_DNA"/>
</dbReference>
<comment type="cofactor">
    <cofactor evidence="1">
        <name>FMN</name>
        <dbReference type="ChEBI" id="CHEBI:58210"/>
    </cofactor>
</comment>
<evidence type="ECO:0000256" key="4">
    <source>
        <dbReference type="ARBA" id="ARBA00022630"/>
    </source>
</evidence>
<dbReference type="Proteomes" id="UP000434580">
    <property type="component" value="Unassembled WGS sequence"/>
</dbReference>
<dbReference type="AlphaFoldDB" id="A0A5S9PYB1"/>
<evidence type="ECO:0000256" key="6">
    <source>
        <dbReference type="ARBA" id="ARBA00022741"/>
    </source>
</evidence>
<comment type="similarity">
    <text evidence="2">Belongs to the nitronate monooxygenase family. NMO class I subfamily.</text>
</comment>
<dbReference type="CDD" id="cd04730">
    <property type="entry name" value="NPD_like"/>
    <property type="match status" value="1"/>
</dbReference>
<dbReference type="OrthoDB" id="9778912at2"/>
<evidence type="ECO:0000256" key="11">
    <source>
        <dbReference type="ARBA" id="ARBA00067136"/>
    </source>
</evidence>
<dbReference type="GO" id="GO:0009636">
    <property type="term" value="P:response to toxic substance"/>
    <property type="evidence" value="ECO:0007669"/>
    <property type="project" value="UniProtKB-KW"/>
</dbReference>
<organism evidence="12 13">
    <name type="scientific">BD1-7 clade bacterium</name>
    <dbReference type="NCBI Taxonomy" id="2029982"/>
    <lineage>
        <taxon>Bacteria</taxon>
        <taxon>Pseudomonadati</taxon>
        <taxon>Pseudomonadota</taxon>
        <taxon>Gammaproteobacteria</taxon>
        <taxon>Cellvibrionales</taxon>
        <taxon>Spongiibacteraceae</taxon>
        <taxon>BD1-7 clade</taxon>
    </lineage>
</organism>
<dbReference type="Pfam" id="PF03060">
    <property type="entry name" value="NMO"/>
    <property type="match status" value="1"/>
</dbReference>
<protein>
    <recommendedName>
        <fullName evidence="11">Nitronate monooxygenase</fullName>
    </recommendedName>
    <alternativeName>
        <fullName evidence="9">Propionate 3-nitronate monooxygenase</fullName>
    </alternativeName>
</protein>
<evidence type="ECO:0000256" key="10">
    <source>
        <dbReference type="ARBA" id="ARBA00049401"/>
    </source>
</evidence>
<dbReference type="GO" id="GO:0018580">
    <property type="term" value="F:nitronate monooxygenase activity"/>
    <property type="evidence" value="ECO:0007669"/>
    <property type="project" value="InterPro"/>
</dbReference>
<evidence type="ECO:0000256" key="7">
    <source>
        <dbReference type="ARBA" id="ARBA00023002"/>
    </source>
</evidence>
<proteinExistence type="inferred from homology"/>
<dbReference type="GO" id="GO:0000166">
    <property type="term" value="F:nucleotide binding"/>
    <property type="evidence" value="ECO:0007669"/>
    <property type="project" value="UniProtKB-KW"/>
</dbReference>
<name>A0A5S9PYB1_9GAMM</name>
<keyword evidence="4" id="KW-0285">Flavoprotein</keyword>
<keyword evidence="7 12" id="KW-0560">Oxidoreductase</keyword>
<evidence type="ECO:0000256" key="8">
    <source>
        <dbReference type="ARBA" id="ARBA00023033"/>
    </source>
</evidence>